<evidence type="ECO:0000313" key="1">
    <source>
        <dbReference type="EMBL" id="KAG6766448.1"/>
    </source>
</evidence>
<proteinExistence type="predicted"/>
<sequence>MGEWQSWLGFWWPGVCHKILQVIFHLPFYFPLELLHRLQFFVEEVSQQKFVTRYICRELHESDEPNLLGEEDMHVFGLMPMTDPLDLVCCNACKKPVMASQYAAHAEVCRLLNSAEEMTLELDGGTGCRKPPRKERKKLLTAYSRVGRGLLICKEMVVFLIDSYRYERNQATSVGERERSESIVADDSVASESHLDGQPRVPSCFSLDKKNVSNLSIVNSPWSYCETKKPPHHSNPLFEVNKFKALVCLRGTLFALTNEITLYSAQAWNYCYLVECPSAFVCLKTIGNSASVDVASMMDGEGVIPENTDYSACAMPPPTKRYKLSILLFCPSIESASLLSAQAESDVKFRPNILISTEHRLLSDDPETASGLEKVTSTVDPFSYIPVPLATKVYYSQRNTHLRSAVAYLHHAASSEGLQNNMMSSGISQESIMQLQALSQRGSLDAQTDGLTKEKRDPSVHQPDQILAQSSEMCVDKSGGCPPLTNFSNQCPVDNIQIPQTASNGMLRSKYLPKPYSFAGKPGDLLISSTVTSSMFLNQLLARHDLS</sequence>
<dbReference type="GO" id="GO:0000124">
    <property type="term" value="C:SAGA complex"/>
    <property type="evidence" value="ECO:0007669"/>
    <property type="project" value="InterPro"/>
</dbReference>
<dbReference type="OrthoDB" id="21678at2759"/>
<dbReference type="PANTHER" id="PTHR47805">
    <property type="entry name" value="SAGA-ASSOCIATED FACTOR 73"/>
    <property type="match status" value="1"/>
</dbReference>
<protein>
    <submittedName>
        <fullName evidence="1">Uncharacterized protein</fullName>
    </submittedName>
</protein>
<reference evidence="1" key="1">
    <citation type="journal article" date="2020" name="bioRxiv">
        <title>Hybrid origin of Populus tomentosa Carr. identified through genome sequencing and phylogenomic analysis.</title>
        <authorList>
            <person name="An X."/>
            <person name="Gao K."/>
            <person name="Chen Z."/>
            <person name="Li J."/>
            <person name="Yang X."/>
            <person name="Yang X."/>
            <person name="Zhou J."/>
            <person name="Guo T."/>
            <person name="Zhao T."/>
            <person name="Huang S."/>
            <person name="Miao D."/>
            <person name="Khan W.U."/>
            <person name="Rao P."/>
            <person name="Ye M."/>
            <person name="Lei B."/>
            <person name="Liao W."/>
            <person name="Wang J."/>
            <person name="Ji L."/>
            <person name="Li Y."/>
            <person name="Guo B."/>
            <person name="Mustafa N.S."/>
            <person name="Li S."/>
            <person name="Yun Q."/>
            <person name="Keller S.R."/>
            <person name="Mao J."/>
            <person name="Zhang R."/>
            <person name="Strauss S.H."/>
        </authorList>
    </citation>
    <scope>NUCLEOTIDE SEQUENCE</scope>
    <source>
        <strain evidence="1">GM15</strain>
        <tissue evidence="1">Leaf</tissue>
    </source>
</reference>
<evidence type="ECO:0000313" key="2">
    <source>
        <dbReference type="Proteomes" id="UP000886885"/>
    </source>
</evidence>
<dbReference type="InterPro" id="IPR037804">
    <property type="entry name" value="SGF73"/>
</dbReference>
<accession>A0A8X7Z7F1</accession>
<organism evidence="1 2">
    <name type="scientific">Populus tomentosa</name>
    <name type="common">Chinese white poplar</name>
    <dbReference type="NCBI Taxonomy" id="118781"/>
    <lineage>
        <taxon>Eukaryota</taxon>
        <taxon>Viridiplantae</taxon>
        <taxon>Streptophyta</taxon>
        <taxon>Embryophyta</taxon>
        <taxon>Tracheophyta</taxon>
        <taxon>Spermatophyta</taxon>
        <taxon>Magnoliopsida</taxon>
        <taxon>eudicotyledons</taxon>
        <taxon>Gunneridae</taxon>
        <taxon>Pentapetalae</taxon>
        <taxon>rosids</taxon>
        <taxon>fabids</taxon>
        <taxon>Malpighiales</taxon>
        <taxon>Salicaceae</taxon>
        <taxon>Saliceae</taxon>
        <taxon>Populus</taxon>
    </lineage>
</organism>
<gene>
    <name evidence="1" type="ORF">POTOM_030530</name>
</gene>
<dbReference type="AlphaFoldDB" id="A0A8X7Z7F1"/>
<dbReference type="EMBL" id="JAAWWB010000015">
    <property type="protein sequence ID" value="KAG6766448.1"/>
    <property type="molecule type" value="Genomic_DNA"/>
</dbReference>
<dbReference type="PANTHER" id="PTHR47805:SF1">
    <property type="entry name" value="SAGA-ASSOCIATED FACTOR 73"/>
    <property type="match status" value="1"/>
</dbReference>
<comment type="caution">
    <text evidence="1">The sequence shown here is derived from an EMBL/GenBank/DDBJ whole genome shotgun (WGS) entry which is preliminary data.</text>
</comment>
<keyword evidence="2" id="KW-1185">Reference proteome</keyword>
<dbReference type="Proteomes" id="UP000886885">
    <property type="component" value="Chromosome 8A"/>
</dbReference>
<name>A0A8X7Z7F1_POPTO</name>